<dbReference type="Proteomes" id="UP001139031">
    <property type="component" value="Unassembled WGS sequence"/>
</dbReference>
<reference evidence="2" key="1">
    <citation type="submission" date="2021-08" db="EMBL/GenBank/DDBJ databases">
        <authorList>
            <person name="Stevens D.C."/>
        </authorList>
    </citation>
    <scope>NUCLEOTIDE SEQUENCE</scope>
    <source>
        <strain evidence="2">DSM 53165</strain>
    </source>
</reference>
<gene>
    <name evidence="2" type="ORF">K7C98_30855</name>
</gene>
<feature type="region of interest" description="Disordered" evidence="1">
    <location>
        <begin position="1"/>
        <end position="39"/>
    </location>
</feature>
<comment type="caution">
    <text evidence="2">The sequence shown here is derived from an EMBL/GenBank/DDBJ whole genome shotgun (WGS) entry which is preliminary data.</text>
</comment>
<proteinExistence type="predicted"/>
<evidence type="ECO:0000313" key="3">
    <source>
        <dbReference type="Proteomes" id="UP001139031"/>
    </source>
</evidence>
<dbReference type="RefSeq" id="WP_224195384.1">
    <property type="nucleotide sequence ID" value="NZ_JAIRAU010000043.1"/>
</dbReference>
<organism evidence="2 3">
    <name type="scientific">Nannocystis pusilla</name>
    <dbReference type="NCBI Taxonomy" id="889268"/>
    <lineage>
        <taxon>Bacteria</taxon>
        <taxon>Pseudomonadati</taxon>
        <taxon>Myxococcota</taxon>
        <taxon>Polyangia</taxon>
        <taxon>Nannocystales</taxon>
        <taxon>Nannocystaceae</taxon>
        <taxon>Nannocystis</taxon>
    </lineage>
</organism>
<evidence type="ECO:0000256" key="1">
    <source>
        <dbReference type="SAM" id="MobiDB-lite"/>
    </source>
</evidence>
<name>A0ABS7TZR1_9BACT</name>
<sequence length="122" mass="12715">MEVSPARRSRRSRGRCDRADITTRTGAVQRAQRARGPTELCSERERDLCRGCGSDGVEARREGAGTSGMTVGVGSGGVGVAGDFAEEAVTQAMLDLPGADAGKVVRVTTKELAQRVALGRGP</sequence>
<protein>
    <submittedName>
        <fullName evidence="2">Uncharacterized protein</fullName>
    </submittedName>
</protein>
<keyword evidence="3" id="KW-1185">Reference proteome</keyword>
<evidence type="ECO:0000313" key="2">
    <source>
        <dbReference type="EMBL" id="MBZ5713651.1"/>
    </source>
</evidence>
<accession>A0ABS7TZR1</accession>
<dbReference type="EMBL" id="JAIRAU010000043">
    <property type="protein sequence ID" value="MBZ5713651.1"/>
    <property type="molecule type" value="Genomic_DNA"/>
</dbReference>